<name>A0A6J4LEK6_9ACTN</name>
<dbReference type="InterPro" id="IPR004654">
    <property type="entry name" value="ROK_glcA"/>
</dbReference>
<dbReference type="Pfam" id="PF00480">
    <property type="entry name" value="ROK"/>
    <property type="match status" value="1"/>
</dbReference>
<dbReference type="InterPro" id="IPR043129">
    <property type="entry name" value="ATPase_NBD"/>
</dbReference>
<accession>A0A6J4LEK6</accession>
<dbReference type="EMBL" id="CADCUJ010000010">
    <property type="protein sequence ID" value="CAA9331102.1"/>
    <property type="molecule type" value="Genomic_DNA"/>
</dbReference>
<dbReference type="InterPro" id="IPR049874">
    <property type="entry name" value="ROK_cs"/>
</dbReference>
<reference evidence="9" key="1">
    <citation type="submission" date="2020-02" db="EMBL/GenBank/DDBJ databases">
        <authorList>
            <person name="Meier V. D."/>
        </authorList>
    </citation>
    <scope>NUCLEOTIDE SEQUENCE</scope>
    <source>
        <strain evidence="9">AVDCRST_MAG72</strain>
    </source>
</reference>
<dbReference type="GO" id="GO:0006096">
    <property type="term" value="P:glycolytic process"/>
    <property type="evidence" value="ECO:0007669"/>
    <property type="project" value="InterPro"/>
</dbReference>
<evidence type="ECO:0000256" key="5">
    <source>
        <dbReference type="ARBA" id="ARBA00022741"/>
    </source>
</evidence>
<evidence type="ECO:0000256" key="6">
    <source>
        <dbReference type="ARBA" id="ARBA00022777"/>
    </source>
</evidence>
<evidence type="ECO:0000256" key="4">
    <source>
        <dbReference type="ARBA" id="ARBA00022679"/>
    </source>
</evidence>
<proteinExistence type="inferred from homology"/>
<keyword evidence="5" id="KW-0547">Nucleotide-binding</keyword>
<dbReference type="EC" id="2.7.1.2" evidence="2"/>
<evidence type="ECO:0000256" key="1">
    <source>
        <dbReference type="ARBA" id="ARBA00006479"/>
    </source>
</evidence>
<dbReference type="InterPro" id="IPR000600">
    <property type="entry name" value="ROK"/>
</dbReference>
<dbReference type="GO" id="GO:0005737">
    <property type="term" value="C:cytoplasm"/>
    <property type="evidence" value="ECO:0007669"/>
    <property type="project" value="InterPro"/>
</dbReference>
<keyword evidence="4 9" id="KW-0808">Transferase</keyword>
<dbReference type="PROSITE" id="PS01125">
    <property type="entry name" value="ROK"/>
    <property type="match status" value="1"/>
</dbReference>
<protein>
    <recommendedName>
        <fullName evidence="3">Glucokinase</fullName>
        <ecNumber evidence="2">2.7.1.2</ecNumber>
    </recommendedName>
    <alternativeName>
        <fullName evidence="8">Glucose kinase</fullName>
    </alternativeName>
</protein>
<evidence type="ECO:0000256" key="2">
    <source>
        <dbReference type="ARBA" id="ARBA00012323"/>
    </source>
</evidence>
<dbReference type="GO" id="GO:0005524">
    <property type="term" value="F:ATP binding"/>
    <property type="evidence" value="ECO:0007669"/>
    <property type="project" value="UniProtKB-KW"/>
</dbReference>
<dbReference type="NCBIfam" id="TIGR00744">
    <property type="entry name" value="ROK_glcA_fam"/>
    <property type="match status" value="1"/>
</dbReference>
<evidence type="ECO:0000256" key="8">
    <source>
        <dbReference type="ARBA" id="ARBA00032386"/>
    </source>
</evidence>
<evidence type="ECO:0000256" key="7">
    <source>
        <dbReference type="ARBA" id="ARBA00022840"/>
    </source>
</evidence>
<dbReference type="Gene3D" id="3.30.420.40">
    <property type="match status" value="2"/>
</dbReference>
<keyword evidence="7" id="KW-0067">ATP-binding</keyword>
<keyword evidence="6 9" id="KW-0418">Kinase</keyword>
<dbReference type="GO" id="GO:0004340">
    <property type="term" value="F:glucokinase activity"/>
    <property type="evidence" value="ECO:0007669"/>
    <property type="project" value="UniProtKB-EC"/>
</dbReference>
<dbReference type="PANTHER" id="PTHR18964">
    <property type="entry name" value="ROK (REPRESSOR, ORF, KINASE) FAMILY"/>
    <property type="match status" value="1"/>
</dbReference>
<organism evidence="9">
    <name type="scientific">uncultured Nocardioidaceae bacterium</name>
    <dbReference type="NCBI Taxonomy" id="253824"/>
    <lineage>
        <taxon>Bacteria</taxon>
        <taxon>Bacillati</taxon>
        <taxon>Actinomycetota</taxon>
        <taxon>Actinomycetes</taxon>
        <taxon>Propionibacteriales</taxon>
        <taxon>Nocardioidaceae</taxon>
        <taxon>environmental samples</taxon>
    </lineage>
</organism>
<evidence type="ECO:0000256" key="3">
    <source>
        <dbReference type="ARBA" id="ARBA00014701"/>
    </source>
</evidence>
<dbReference type="PANTHER" id="PTHR18964:SF173">
    <property type="entry name" value="GLUCOKINASE"/>
    <property type="match status" value="1"/>
</dbReference>
<dbReference type="AlphaFoldDB" id="A0A6J4LEK6"/>
<sequence>MDALGIDVGGTKVAAGVVTPEGQVVHTVRAHTPGRDRSSRAVEDAIVDVARQLAAVHRVSAVGIGAAGFIDAAGSSVAFSPHVAWRNEPLRDALESRLGLSVVVDNDANTAARAEYRFGAARGHRQALCVTLGTGIGGALLVDGLVFRGAHGMAGEFGHMQVVPDGRPCECGNRGCWEQYVSGRSLVRRAGDLIRSSSPAAAAFRGNLGDDPTRLAGQAVTAAARAGDSTATGLLAEAGDWLGTGLANLSAAFDPGVIVVGGGLAEAGDLLLEPARAALRRRLVGRGYRPEPAVVPAALGVDAGLIGAADLARSQAG</sequence>
<evidence type="ECO:0000313" key="9">
    <source>
        <dbReference type="EMBL" id="CAA9331102.1"/>
    </source>
</evidence>
<comment type="similarity">
    <text evidence="1">Belongs to the ROK (NagC/XylR) family.</text>
</comment>
<gene>
    <name evidence="9" type="ORF">AVDCRST_MAG72-334</name>
</gene>
<dbReference type="SUPFAM" id="SSF53067">
    <property type="entry name" value="Actin-like ATPase domain"/>
    <property type="match status" value="1"/>
</dbReference>